<dbReference type="AlphaFoldDB" id="A0A7W6CNR1"/>
<comment type="caution">
    <text evidence="7">The sequence shown here is derived from an EMBL/GenBank/DDBJ whole genome shotgun (WGS) entry which is preliminary data.</text>
</comment>
<dbReference type="EMBL" id="JACIDX010000033">
    <property type="protein sequence ID" value="MBB3957743.1"/>
    <property type="molecule type" value="Genomic_DNA"/>
</dbReference>
<keyword evidence="2 5" id="KW-0812">Transmembrane</keyword>
<dbReference type="InterPro" id="IPR036259">
    <property type="entry name" value="MFS_trans_sf"/>
</dbReference>
<dbReference type="InterPro" id="IPR020846">
    <property type="entry name" value="MFS_dom"/>
</dbReference>
<feature type="transmembrane region" description="Helical" evidence="5">
    <location>
        <begin position="308"/>
        <end position="329"/>
    </location>
</feature>
<feature type="transmembrane region" description="Helical" evidence="5">
    <location>
        <begin position="62"/>
        <end position="85"/>
    </location>
</feature>
<dbReference type="InterPro" id="IPR011701">
    <property type="entry name" value="MFS"/>
</dbReference>
<dbReference type="SUPFAM" id="SSF103473">
    <property type="entry name" value="MFS general substrate transporter"/>
    <property type="match status" value="1"/>
</dbReference>
<feature type="transmembrane region" description="Helical" evidence="5">
    <location>
        <begin position="279"/>
        <end position="301"/>
    </location>
</feature>
<dbReference type="PROSITE" id="PS00217">
    <property type="entry name" value="SUGAR_TRANSPORT_2"/>
    <property type="match status" value="1"/>
</dbReference>
<dbReference type="PROSITE" id="PS50850">
    <property type="entry name" value="MFS"/>
    <property type="match status" value="1"/>
</dbReference>
<protein>
    <submittedName>
        <fullName evidence="7">AAHS family 4-hydroxybenzoate transporter-like MFS transporter</fullName>
    </submittedName>
</protein>
<name>A0A7W6CNR1_9SPHN</name>
<feature type="transmembrane region" description="Helical" evidence="5">
    <location>
        <begin position="371"/>
        <end position="394"/>
    </location>
</feature>
<evidence type="ECO:0000313" key="8">
    <source>
        <dbReference type="Proteomes" id="UP000548867"/>
    </source>
</evidence>
<keyword evidence="4 5" id="KW-0472">Membrane</keyword>
<keyword evidence="3 5" id="KW-1133">Transmembrane helix</keyword>
<evidence type="ECO:0000256" key="2">
    <source>
        <dbReference type="ARBA" id="ARBA00022692"/>
    </source>
</evidence>
<comment type="subcellular location">
    <subcellularLocation>
        <location evidence="1">Membrane</location>
        <topology evidence="1">Multi-pass membrane protein</topology>
    </subcellularLocation>
</comment>
<evidence type="ECO:0000256" key="5">
    <source>
        <dbReference type="SAM" id="Phobius"/>
    </source>
</evidence>
<feature type="transmembrane region" description="Helical" evidence="5">
    <location>
        <begin position="245"/>
        <end position="267"/>
    </location>
</feature>
<dbReference type="GO" id="GO:0005886">
    <property type="term" value="C:plasma membrane"/>
    <property type="evidence" value="ECO:0007669"/>
    <property type="project" value="TreeGrafter"/>
</dbReference>
<feature type="domain" description="Major facilitator superfamily (MFS) profile" evidence="6">
    <location>
        <begin position="27"/>
        <end position="424"/>
    </location>
</feature>
<feature type="transmembrane region" description="Helical" evidence="5">
    <location>
        <begin position="335"/>
        <end position="359"/>
    </location>
</feature>
<feature type="transmembrane region" description="Helical" evidence="5">
    <location>
        <begin position="118"/>
        <end position="138"/>
    </location>
</feature>
<organism evidence="7 8">
    <name type="scientific">Novosphingobium sediminicola</name>
    <dbReference type="NCBI Taxonomy" id="563162"/>
    <lineage>
        <taxon>Bacteria</taxon>
        <taxon>Pseudomonadati</taxon>
        <taxon>Pseudomonadota</taxon>
        <taxon>Alphaproteobacteria</taxon>
        <taxon>Sphingomonadales</taxon>
        <taxon>Sphingomonadaceae</taxon>
        <taxon>Novosphingobium</taxon>
    </lineage>
</organism>
<dbReference type="PANTHER" id="PTHR23508:SF10">
    <property type="entry name" value="CARBOXYLIC ACID TRANSPORTER PROTEIN HOMOLOG"/>
    <property type="match status" value="1"/>
</dbReference>
<evidence type="ECO:0000256" key="1">
    <source>
        <dbReference type="ARBA" id="ARBA00004141"/>
    </source>
</evidence>
<keyword evidence="8" id="KW-1185">Reference proteome</keyword>
<feature type="transmembrane region" description="Helical" evidence="5">
    <location>
        <begin position="150"/>
        <end position="169"/>
    </location>
</feature>
<dbReference type="Pfam" id="PF07690">
    <property type="entry name" value="MFS_1"/>
    <property type="match status" value="1"/>
</dbReference>
<accession>A0A7W6CNR1</accession>
<evidence type="ECO:0000256" key="3">
    <source>
        <dbReference type="ARBA" id="ARBA00022989"/>
    </source>
</evidence>
<dbReference type="PANTHER" id="PTHR23508">
    <property type="entry name" value="CARBOXYLIC ACID TRANSPORTER PROTEIN HOMOLOG"/>
    <property type="match status" value="1"/>
</dbReference>
<feature type="transmembrane region" description="Helical" evidence="5">
    <location>
        <begin position="92"/>
        <end position="112"/>
    </location>
</feature>
<feature type="transmembrane region" description="Helical" evidence="5">
    <location>
        <begin position="181"/>
        <end position="201"/>
    </location>
</feature>
<evidence type="ECO:0000259" key="6">
    <source>
        <dbReference type="PROSITE" id="PS50850"/>
    </source>
</evidence>
<evidence type="ECO:0000256" key="4">
    <source>
        <dbReference type="ARBA" id="ARBA00023136"/>
    </source>
</evidence>
<feature type="transmembrane region" description="Helical" evidence="5">
    <location>
        <begin position="400"/>
        <end position="425"/>
    </location>
</feature>
<sequence length="435" mass="44786">MPVERETQGAIQPDQTSDNWNSVRVLGVTLSALAIIFDGFDNQALGLAVAGIAREWNIAPSALAPASFMSLAGMTAGTAIAGLLGDRFGRRMMMIASVALFGLFTLTTALAANIESLTLIRFLTGLGLGGAMPNATALAAEFSPTRARPFAVTATIVCVPLGGVLGGMVAADILPTHGWRAMFLVAGAIPCALAFALFVWLPESPSFLKAAAARPKAGSESLPTTREKGANIGQLFAPEFLRDTIGLWAAFFLCLIAVYTTFSWLPATLASAGFDQKTASLGLASFNFGGVAGALLAALFIGRLGSRVTMTSLAAIGAAIAAMTLIAGTENLSRTGLLTILTALGFTVNGVQTTMFALASHVYPSRMRTTGVGAALGFGRVGAMASSLAGVYLLSSGNTVGFFTLLALAMAGSGVALITIGHHIPSHRSAHRMQR</sequence>
<dbReference type="Proteomes" id="UP000548867">
    <property type="component" value="Unassembled WGS sequence"/>
</dbReference>
<proteinExistence type="predicted"/>
<gene>
    <name evidence="7" type="ORF">GGR38_004718</name>
</gene>
<reference evidence="7 8" key="1">
    <citation type="submission" date="2020-08" db="EMBL/GenBank/DDBJ databases">
        <title>Genomic Encyclopedia of Type Strains, Phase IV (KMG-IV): sequencing the most valuable type-strain genomes for metagenomic binning, comparative biology and taxonomic classification.</title>
        <authorList>
            <person name="Goeker M."/>
        </authorList>
    </citation>
    <scope>NUCLEOTIDE SEQUENCE [LARGE SCALE GENOMIC DNA]</scope>
    <source>
        <strain evidence="7 8">DSM 27057</strain>
    </source>
</reference>
<dbReference type="RefSeq" id="WP_183629302.1">
    <property type="nucleotide sequence ID" value="NZ_JACIDX010000033.1"/>
</dbReference>
<dbReference type="Gene3D" id="1.20.1250.20">
    <property type="entry name" value="MFS general substrate transporter like domains"/>
    <property type="match status" value="1"/>
</dbReference>
<evidence type="ECO:0000313" key="7">
    <source>
        <dbReference type="EMBL" id="MBB3957743.1"/>
    </source>
</evidence>
<dbReference type="GO" id="GO:0046943">
    <property type="term" value="F:carboxylic acid transmembrane transporter activity"/>
    <property type="evidence" value="ECO:0007669"/>
    <property type="project" value="TreeGrafter"/>
</dbReference>
<dbReference type="InterPro" id="IPR005829">
    <property type="entry name" value="Sugar_transporter_CS"/>
</dbReference>